<gene>
    <name evidence="1" type="ORF">FHK87_07360</name>
</gene>
<dbReference type="RefSeq" id="WP_140592036.1">
    <property type="nucleotide sequence ID" value="NZ_VFWZ01000002.1"/>
</dbReference>
<organism evidence="1 2">
    <name type="scientific">Aquimarina algicola</name>
    <dbReference type="NCBI Taxonomy" id="2589995"/>
    <lineage>
        <taxon>Bacteria</taxon>
        <taxon>Pseudomonadati</taxon>
        <taxon>Bacteroidota</taxon>
        <taxon>Flavobacteriia</taxon>
        <taxon>Flavobacteriales</taxon>
        <taxon>Flavobacteriaceae</taxon>
        <taxon>Aquimarina</taxon>
    </lineage>
</organism>
<dbReference type="Proteomes" id="UP000315540">
    <property type="component" value="Unassembled WGS sequence"/>
</dbReference>
<sequence length="81" mass="9466">MNYYNSRKKETLVINDDNSTRTNRRTKKDAGIFTSFIEYRKNGAPMKVQLTKIKVEKLDFVTPYCDPETKQSFVVLNQKGI</sequence>
<comment type="caution">
    <text evidence="1">The sequence shown here is derived from an EMBL/GenBank/DDBJ whole genome shotgun (WGS) entry which is preliminary data.</text>
</comment>
<dbReference type="EMBL" id="VFWZ01000002">
    <property type="protein sequence ID" value="TPN87394.1"/>
    <property type="molecule type" value="Genomic_DNA"/>
</dbReference>
<keyword evidence="2" id="KW-1185">Reference proteome</keyword>
<proteinExistence type="predicted"/>
<dbReference type="AlphaFoldDB" id="A0A504J9S8"/>
<accession>A0A504J9S8</accession>
<protein>
    <submittedName>
        <fullName evidence="1">Uncharacterized protein</fullName>
    </submittedName>
</protein>
<evidence type="ECO:0000313" key="2">
    <source>
        <dbReference type="Proteomes" id="UP000315540"/>
    </source>
</evidence>
<reference evidence="1 2" key="1">
    <citation type="submission" date="2019-06" db="EMBL/GenBank/DDBJ databases">
        <authorList>
            <person name="Meng X."/>
        </authorList>
    </citation>
    <scope>NUCLEOTIDE SEQUENCE [LARGE SCALE GENOMIC DNA]</scope>
    <source>
        <strain evidence="1 2">M625</strain>
    </source>
</reference>
<name>A0A504J9S8_9FLAO</name>
<evidence type="ECO:0000313" key="1">
    <source>
        <dbReference type="EMBL" id="TPN87394.1"/>
    </source>
</evidence>